<dbReference type="InterPro" id="IPR037755">
    <property type="entry name" value="Plc1_PH"/>
</dbReference>
<evidence type="ECO:0000256" key="1">
    <source>
        <dbReference type="ARBA" id="ARBA00012368"/>
    </source>
</evidence>
<dbReference type="SMART" id="SM00239">
    <property type="entry name" value="C2"/>
    <property type="match status" value="1"/>
</dbReference>
<accession>A0A8H5M007</accession>
<dbReference type="GO" id="GO:0005509">
    <property type="term" value="F:calcium ion binding"/>
    <property type="evidence" value="ECO:0007669"/>
    <property type="project" value="InterPro"/>
</dbReference>
<dbReference type="SUPFAM" id="SSF51695">
    <property type="entry name" value="PLC-like phosphodiesterases"/>
    <property type="match status" value="1"/>
</dbReference>
<evidence type="ECO:0000259" key="10">
    <source>
        <dbReference type="PROSITE" id="PS50222"/>
    </source>
</evidence>
<dbReference type="SUPFAM" id="SSF47473">
    <property type="entry name" value="EF-hand"/>
    <property type="match status" value="1"/>
</dbReference>
<feature type="region of interest" description="Disordered" evidence="7">
    <location>
        <begin position="815"/>
        <end position="851"/>
    </location>
</feature>
<dbReference type="PROSITE" id="PS50008">
    <property type="entry name" value="PIPLC_Y_DOMAIN"/>
    <property type="match status" value="1"/>
</dbReference>
<name>A0A8H5M007_9AGAR</name>
<feature type="compositionally biased region" description="Basic and acidic residues" evidence="7">
    <location>
        <begin position="874"/>
        <end position="885"/>
    </location>
</feature>
<feature type="compositionally biased region" description="Low complexity" evidence="7">
    <location>
        <begin position="598"/>
        <end position="607"/>
    </location>
</feature>
<dbReference type="EMBL" id="JAACJP010000032">
    <property type="protein sequence ID" value="KAF5375654.1"/>
    <property type="molecule type" value="Genomic_DNA"/>
</dbReference>
<dbReference type="SUPFAM" id="SSF49562">
    <property type="entry name" value="C2 domain (Calcium/lipid-binding domain, CaLB)"/>
    <property type="match status" value="1"/>
</dbReference>
<evidence type="ECO:0000256" key="2">
    <source>
        <dbReference type="ARBA" id="ARBA00022801"/>
    </source>
</evidence>
<dbReference type="Gene3D" id="2.60.40.150">
    <property type="entry name" value="C2 domain"/>
    <property type="match status" value="1"/>
</dbReference>
<protein>
    <recommendedName>
        <fullName evidence="1 6">Phosphoinositide phospholipase C</fullName>
        <ecNumber evidence="1 6">3.1.4.11</ecNumber>
    </recommendedName>
</protein>
<dbReference type="Gene3D" id="3.20.20.190">
    <property type="entry name" value="Phosphatidylinositol (PI) phosphodiesterase"/>
    <property type="match status" value="1"/>
</dbReference>
<dbReference type="InterPro" id="IPR002048">
    <property type="entry name" value="EF_hand_dom"/>
</dbReference>
<feature type="compositionally biased region" description="Low complexity" evidence="7">
    <location>
        <begin position="531"/>
        <end position="543"/>
    </location>
</feature>
<evidence type="ECO:0000313" key="12">
    <source>
        <dbReference type="Proteomes" id="UP000565441"/>
    </source>
</evidence>
<dbReference type="CDD" id="cd00275">
    <property type="entry name" value="C2_PLC_like"/>
    <property type="match status" value="1"/>
</dbReference>
<sequence length="1024" mass="113154">MQAMAETVGEGRALGSWQRQTAMQLPEPPSVLRRAGNLLTSTGQPASKELQSEAAGVEPPASLKRTLSASIRKTFKSVTQSGRHSRSRSTTSAALMDNVTVPQLLQQGTPMTKVSSKKRTSGVFRLDPDIGEIIWEGKKHRIIPIENIKELRSGSDARYYREQFQLAQEYEDRWLIIVYILDGAYKTLHLVAPSKDVFRMWDKTLRELHAIRQQLMSGLGNFEMRQAIWEKHYWKGEEKLGFDDVEKLCRRLYINSSSDDLLRLFKQADIRQRDYLDFEDFRRFVKLLKGRPEIDRLYKKLRARGGGVFDFPVFEKLMRDKQKSSLSTPELQAVFERYSEPPGIMTTDTFTAFLLSPDNSAFLDQHGRDMTRPLSDYYISSSHNTYLVGHQLVGNSTIEGYIRALLHSCRSVELDIFDGDNPSEPQIFHGKTLTSKVSLREVCRAILKYGFVTSPYPIIISAEVHCSLAGQDAIADIMKEVFGPALVQEPHQGVIERLPSPEELKGRILLKTKDLYLMSRNDSGSMEGEYDTSAASSSTSDSDAVFEQGLGKRVVRRRGSDSTTVKELKDDFLKAGSNVLQRVRSVGKSSSLPRAHTLQHQQQQQLPSQLAVKPRTAASLPVLASPVPFYGPQRVLSSSPAPLYTGPAYPQSPPPLTPGPISPLTSTSTTTTEHSTPASHPATPTAKPKMSFRLLALLVYTVGVKCRGINKKEVYAPEHMFSLSETVANRMLKSGGMQDLIKHCRTHLVRVYPKGTRIGSTNFEPHRYWSAGAQLVAINWQTFDLGYMINHAMFQRNGRAGYVLKPPALLASAPAPAVPPSATSVAGTAAAGASAPPSPSLAPSPAQAPPKDLLLKHTRHHFDVSIVSAQQLPRPRDANDKDKSKSFKAPVDPYVEVSLHVPDWPAPPSAPAFASAAGAGAGAGAATAARTVTYRTGVVKNNGFNPVWEEKLRVPFECVGDMRELVFVRFAVRAGEREDAEPLAVYCASLGSLGMGYRHLPLHDTQLSQYLFSTLFVCIAITDS</sequence>
<dbReference type="SMART" id="SM00149">
    <property type="entry name" value="PLCYc"/>
    <property type="match status" value="1"/>
</dbReference>
<feature type="domain" description="PI-PLC Y-box" evidence="9">
    <location>
        <begin position="694"/>
        <end position="809"/>
    </location>
</feature>
<dbReference type="CDD" id="cd16207">
    <property type="entry name" value="EFh_ScPlc1p_like"/>
    <property type="match status" value="1"/>
</dbReference>
<evidence type="ECO:0000259" key="9">
    <source>
        <dbReference type="PROSITE" id="PS50008"/>
    </source>
</evidence>
<dbReference type="InterPro" id="IPR000909">
    <property type="entry name" value="PLipase_C_PInositol-sp_X_dom"/>
</dbReference>
<feature type="compositionally biased region" description="Pro residues" evidence="7">
    <location>
        <begin position="836"/>
        <end position="848"/>
    </location>
</feature>
<dbReference type="Gene3D" id="2.30.29.30">
    <property type="entry name" value="Pleckstrin-homology domain (PH domain)/Phosphotyrosine-binding domain (PTB)"/>
    <property type="match status" value="1"/>
</dbReference>
<dbReference type="SUPFAM" id="SSF50729">
    <property type="entry name" value="PH domain-like"/>
    <property type="match status" value="1"/>
</dbReference>
<organism evidence="11 12">
    <name type="scientific">Tricholomella constricta</name>
    <dbReference type="NCBI Taxonomy" id="117010"/>
    <lineage>
        <taxon>Eukaryota</taxon>
        <taxon>Fungi</taxon>
        <taxon>Dikarya</taxon>
        <taxon>Basidiomycota</taxon>
        <taxon>Agaricomycotina</taxon>
        <taxon>Agaricomycetes</taxon>
        <taxon>Agaricomycetidae</taxon>
        <taxon>Agaricales</taxon>
        <taxon>Tricholomatineae</taxon>
        <taxon>Lyophyllaceae</taxon>
        <taxon>Tricholomella</taxon>
    </lineage>
</organism>
<dbReference type="SMART" id="SM00148">
    <property type="entry name" value="PLCXc"/>
    <property type="match status" value="1"/>
</dbReference>
<feature type="domain" description="C2" evidence="8">
    <location>
        <begin position="839"/>
        <end position="1004"/>
    </location>
</feature>
<comment type="catalytic activity">
    <reaction evidence="6">
        <text>a 1,2-diacyl-sn-glycero-3-phospho-(1D-myo-inositol-4,5-bisphosphate) + H2O = 1D-myo-inositol 1,4,5-trisphosphate + a 1,2-diacyl-sn-glycerol + H(+)</text>
        <dbReference type="Rhea" id="RHEA:33179"/>
        <dbReference type="ChEBI" id="CHEBI:15377"/>
        <dbReference type="ChEBI" id="CHEBI:15378"/>
        <dbReference type="ChEBI" id="CHEBI:17815"/>
        <dbReference type="ChEBI" id="CHEBI:58456"/>
        <dbReference type="ChEBI" id="CHEBI:203600"/>
        <dbReference type="EC" id="3.1.4.11"/>
    </reaction>
</comment>
<evidence type="ECO:0000259" key="8">
    <source>
        <dbReference type="PROSITE" id="PS50004"/>
    </source>
</evidence>
<keyword evidence="12" id="KW-1185">Reference proteome</keyword>
<dbReference type="GO" id="GO:0048015">
    <property type="term" value="P:phosphatidylinositol-mediated signaling"/>
    <property type="evidence" value="ECO:0007669"/>
    <property type="project" value="TreeGrafter"/>
</dbReference>
<feature type="domain" description="EF-hand" evidence="10">
    <location>
        <begin position="256"/>
        <end position="291"/>
    </location>
</feature>
<dbReference type="GO" id="GO:0016042">
    <property type="term" value="P:lipid catabolic process"/>
    <property type="evidence" value="ECO:0007669"/>
    <property type="project" value="UniProtKB-KW"/>
</dbReference>
<dbReference type="InterPro" id="IPR000008">
    <property type="entry name" value="C2_dom"/>
</dbReference>
<dbReference type="InterPro" id="IPR035892">
    <property type="entry name" value="C2_domain_sf"/>
</dbReference>
<dbReference type="CDD" id="cd08598">
    <property type="entry name" value="PI-PLC1c_yeast"/>
    <property type="match status" value="1"/>
</dbReference>
<keyword evidence="4 6" id="KW-0443">Lipid metabolism</keyword>
<dbReference type="Pfam" id="PF00388">
    <property type="entry name" value="PI-PLC-X"/>
    <property type="match status" value="1"/>
</dbReference>
<keyword evidence="5" id="KW-0807">Transducer</keyword>
<keyword evidence="3 6" id="KW-0442">Lipid degradation</keyword>
<feature type="compositionally biased region" description="Pro residues" evidence="7">
    <location>
        <begin position="650"/>
        <end position="661"/>
    </location>
</feature>
<feature type="region of interest" description="Disordered" evidence="7">
    <location>
        <begin position="522"/>
        <end position="545"/>
    </location>
</feature>
<dbReference type="CDD" id="cd13360">
    <property type="entry name" value="PH_PLC_fungal"/>
    <property type="match status" value="1"/>
</dbReference>
<gene>
    <name evidence="11" type="ORF">D9615_009376</name>
</gene>
<dbReference type="Proteomes" id="UP000565441">
    <property type="component" value="Unassembled WGS sequence"/>
</dbReference>
<dbReference type="InterPro" id="IPR017946">
    <property type="entry name" value="PLC-like_Pdiesterase_TIM-brl"/>
</dbReference>
<dbReference type="OrthoDB" id="269822at2759"/>
<dbReference type="GO" id="GO:0004435">
    <property type="term" value="F:phosphatidylinositol-4,5-bisphosphate phospholipase C activity"/>
    <property type="evidence" value="ECO:0007669"/>
    <property type="project" value="UniProtKB-EC"/>
</dbReference>
<comment type="caution">
    <text evidence="11">The sequence shown here is derived from an EMBL/GenBank/DDBJ whole genome shotgun (WGS) entry which is preliminary data.</text>
</comment>
<feature type="region of interest" description="Disordered" evidence="7">
    <location>
        <begin position="584"/>
        <end position="607"/>
    </location>
</feature>
<proteinExistence type="predicted"/>
<dbReference type="AlphaFoldDB" id="A0A8H5M007"/>
<evidence type="ECO:0000256" key="4">
    <source>
        <dbReference type="ARBA" id="ARBA00023098"/>
    </source>
</evidence>
<dbReference type="InterPro" id="IPR011992">
    <property type="entry name" value="EF-hand-dom_pair"/>
</dbReference>
<dbReference type="PROSITE" id="PS50004">
    <property type="entry name" value="C2"/>
    <property type="match status" value="1"/>
</dbReference>
<feature type="region of interest" description="Disordered" evidence="7">
    <location>
        <begin position="42"/>
        <end position="62"/>
    </location>
</feature>
<dbReference type="PROSITE" id="PS50007">
    <property type="entry name" value="PIPLC_X_DOMAIN"/>
    <property type="match status" value="1"/>
</dbReference>
<dbReference type="Pfam" id="PF00168">
    <property type="entry name" value="C2"/>
    <property type="match status" value="2"/>
</dbReference>
<keyword evidence="2 6" id="KW-0378">Hydrolase</keyword>
<dbReference type="Pfam" id="PF00387">
    <property type="entry name" value="PI-PLC-Y"/>
    <property type="match status" value="1"/>
</dbReference>
<evidence type="ECO:0000256" key="3">
    <source>
        <dbReference type="ARBA" id="ARBA00022963"/>
    </source>
</evidence>
<dbReference type="Gene3D" id="1.10.238.10">
    <property type="entry name" value="EF-hand"/>
    <property type="match status" value="1"/>
</dbReference>
<feature type="region of interest" description="Disordered" evidence="7">
    <location>
        <begin position="866"/>
        <end position="887"/>
    </location>
</feature>
<feature type="compositionally biased region" description="Low complexity" evidence="7">
    <location>
        <begin position="815"/>
        <end position="835"/>
    </location>
</feature>
<feature type="region of interest" description="Disordered" evidence="7">
    <location>
        <begin position="1"/>
        <end position="20"/>
    </location>
</feature>
<dbReference type="InterPro" id="IPR001192">
    <property type="entry name" value="PI-PLC_fam"/>
</dbReference>
<dbReference type="PRINTS" id="PR00390">
    <property type="entry name" value="PHPHLIPASEC"/>
</dbReference>
<evidence type="ECO:0000256" key="6">
    <source>
        <dbReference type="RuleBase" id="RU361133"/>
    </source>
</evidence>
<dbReference type="InterPro" id="IPR011993">
    <property type="entry name" value="PH-like_dom_sf"/>
</dbReference>
<reference evidence="11 12" key="1">
    <citation type="journal article" date="2020" name="ISME J.">
        <title>Uncovering the hidden diversity of litter-decomposition mechanisms in mushroom-forming fungi.</title>
        <authorList>
            <person name="Floudas D."/>
            <person name="Bentzer J."/>
            <person name="Ahren D."/>
            <person name="Johansson T."/>
            <person name="Persson P."/>
            <person name="Tunlid A."/>
        </authorList>
    </citation>
    <scope>NUCLEOTIDE SEQUENCE [LARGE SCALE GENOMIC DNA]</scope>
    <source>
        <strain evidence="11 12">CBS 661.87</strain>
    </source>
</reference>
<dbReference type="EC" id="3.1.4.11" evidence="1 6"/>
<dbReference type="GO" id="GO:0051209">
    <property type="term" value="P:release of sequestered calcium ion into cytosol"/>
    <property type="evidence" value="ECO:0007669"/>
    <property type="project" value="TreeGrafter"/>
</dbReference>
<feature type="compositionally biased region" description="Low complexity" evidence="7">
    <location>
        <begin position="662"/>
        <end position="681"/>
    </location>
</feature>
<feature type="region of interest" description="Disordered" evidence="7">
    <location>
        <begin position="645"/>
        <end position="686"/>
    </location>
</feature>
<evidence type="ECO:0000313" key="11">
    <source>
        <dbReference type="EMBL" id="KAF5375654.1"/>
    </source>
</evidence>
<dbReference type="PANTHER" id="PTHR10336">
    <property type="entry name" value="PHOSPHOINOSITIDE-SPECIFIC PHOSPHOLIPASE C FAMILY PROTEIN"/>
    <property type="match status" value="1"/>
</dbReference>
<dbReference type="InterPro" id="IPR001711">
    <property type="entry name" value="PLipase_C_Pinositol-sp_Y"/>
</dbReference>
<evidence type="ECO:0000256" key="7">
    <source>
        <dbReference type="SAM" id="MobiDB-lite"/>
    </source>
</evidence>
<dbReference type="PROSITE" id="PS50222">
    <property type="entry name" value="EF_HAND_2"/>
    <property type="match status" value="1"/>
</dbReference>
<evidence type="ECO:0000256" key="5">
    <source>
        <dbReference type="ARBA" id="ARBA00023224"/>
    </source>
</evidence>
<dbReference type="PANTHER" id="PTHR10336:SF36">
    <property type="entry name" value="1-PHOSPHATIDYLINOSITOL 4,5-BISPHOSPHATE PHOSPHODIESTERASE BETA-4"/>
    <property type="match status" value="1"/>
</dbReference>